<feature type="compositionally biased region" description="Low complexity" evidence="7">
    <location>
        <begin position="211"/>
        <end position="232"/>
    </location>
</feature>
<keyword evidence="3" id="KW-0863">Zinc-finger</keyword>
<dbReference type="InterPro" id="IPR003604">
    <property type="entry name" value="Matrin/U1-like-C_Znf_C2H2"/>
</dbReference>
<evidence type="ECO:0000256" key="3">
    <source>
        <dbReference type="ARBA" id="ARBA00022771"/>
    </source>
</evidence>
<feature type="compositionally biased region" description="Basic and acidic residues" evidence="7">
    <location>
        <begin position="655"/>
        <end position="670"/>
    </location>
</feature>
<evidence type="ECO:0000256" key="4">
    <source>
        <dbReference type="ARBA" id="ARBA00022833"/>
    </source>
</evidence>
<dbReference type="SUPFAM" id="SSF54928">
    <property type="entry name" value="RNA-binding domain, RBD"/>
    <property type="match status" value="1"/>
</dbReference>
<dbReference type="GO" id="GO:0003723">
    <property type="term" value="F:RNA binding"/>
    <property type="evidence" value="ECO:0007669"/>
    <property type="project" value="UniProtKB-UniRule"/>
</dbReference>
<keyword evidence="2" id="KW-0479">Metal-binding</keyword>
<keyword evidence="4" id="KW-0862">Zinc</keyword>
<evidence type="ECO:0000259" key="8">
    <source>
        <dbReference type="PROSITE" id="PS50102"/>
    </source>
</evidence>
<evidence type="ECO:0000259" key="9">
    <source>
        <dbReference type="PROSITE" id="PS50171"/>
    </source>
</evidence>
<evidence type="ECO:0000256" key="5">
    <source>
        <dbReference type="ARBA" id="ARBA00023242"/>
    </source>
</evidence>
<feature type="region of interest" description="Disordered" evidence="7">
    <location>
        <begin position="385"/>
        <end position="404"/>
    </location>
</feature>
<feature type="compositionally biased region" description="Basic and acidic residues" evidence="7">
    <location>
        <begin position="592"/>
        <end position="602"/>
    </location>
</feature>
<dbReference type="SMART" id="SM00451">
    <property type="entry name" value="ZnF_U1"/>
    <property type="match status" value="2"/>
</dbReference>
<dbReference type="AlphaFoldDB" id="A0A9D3LIV3"/>
<feature type="region of interest" description="Disordered" evidence="7">
    <location>
        <begin position="124"/>
        <end position="288"/>
    </location>
</feature>
<feature type="region of interest" description="Disordered" evidence="7">
    <location>
        <begin position="1031"/>
        <end position="1055"/>
    </location>
</feature>
<evidence type="ECO:0008006" key="12">
    <source>
        <dbReference type="Google" id="ProtNLM"/>
    </source>
</evidence>
<dbReference type="PROSITE" id="PS50102">
    <property type="entry name" value="RRM"/>
    <property type="match status" value="1"/>
</dbReference>
<evidence type="ECO:0000313" key="11">
    <source>
        <dbReference type="Proteomes" id="UP001044222"/>
    </source>
</evidence>
<feature type="compositionally biased region" description="Polar residues" evidence="7">
    <location>
        <begin position="385"/>
        <end position="395"/>
    </location>
</feature>
<evidence type="ECO:0000313" key="10">
    <source>
        <dbReference type="EMBL" id="KAG5830901.1"/>
    </source>
</evidence>
<gene>
    <name evidence="10" type="ORF">ANANG_G00298130</name>
</gene>
<sequence length="1055" mass="114439">MALCLQIAQLQAQLTLQRLKLVQTAAGGAGGGTAAAAAAAASVLNQVLAGMPVSSPLLGQLRSSNAGGVPHGQLGSAFPNAPPGFPPLTSAGGWRLWEEVLGSAGLNQYRGSFPQTSLGLAAGSAFPSGSDRPAPYGYPGTPSSTASQSGDGQNAPSGAPARPGTRPGFRADLYGTCRPDTQPGFSGEHNRDAPKSGHPTGRQWDGAANFSSSGRADAASGSGGPWASSGPPFRSCELYDPEEPTTDGKYGNTGRADFSAGTQGIVGHPQPSAGETSRTPMALQPHQRNDFNGVTPSHLPHHCTICDKKIFNLTDWDHHVNGKLHLQNCSLYTDSPFGGSVHFPPFSAGCFSSSTNTSMSFSSAGQDISLAPNPMYLSTAPMKTQDLTGNGSPQAGSKFPQRKPHLSSRVVHICNLPEGSCTENDVINLGLPFGKVTNYILMRSTHQAFLEMAFVEAAQAMVQYYQLNPATINDQKLLIRISKRYQELQLKKPGKDVESIIQDINSQREREELPAGAGQVSQPHPSHPEPAAPPQSRLRLLRLRPQPRGVPGERPNGAGAPWDWSPRGRWEEEREEACWRNEDPLGEGWPQDPRKPRPKGPDRWGPWAPEGRTGVRRGSRERYPRSSPQDRASPYRNKEEDFYKMADWSPRPHHQHSEGRAKRRDGEGPHRARLTASGSPEVSARTPDDRKLGSPIRGWSRKQRPNQEIRNQEEEESLVKVEASVEQPVEEQSASPRRRTPDVDGAESGRDTDSEREERGNDSEIEEESWYPQNMEELVTVDEVGEEDDDIIEPDLPELQEKPAVLNVAVGDALAVDDGGAGREAVQDGDVLEESVKPPPQERVEEMSEEHPKDQTPVSPLMLEEPCSDRSSVLSQDLVAVSEEPRPGSGTADLQPPQDCLPNHEDSKPLDTPVSCVTKEFAQITKATEKEVQDQEEHFGDIPPRDACNAPHQSSRSADADHIGLHDKAVSEHSIPLGVEFVVPRSGFFCKLCGLFYASEDVAKTAHCRSTVHYRNLQKYLALLATESLDGTPTSSADMEEPCLVPHSKSQTDDY</sequence>
<comment type="caution">
    <text evidence="10">The sequence shown here is derived from an EMBL/GenBank/DDBJ whole genome shotgun (WGS) entry which is preliminary data.</text>
</comment>
<reference evidence="10" key="1">
    <citation type="submission" date="2021-01" db="EMBL/GenBank/DDBJ databases">
        <title>A chromosome-scale assembly of European eel, Anguilla anguilla.</title>
        <authorList>
            <person name="Henkel C."/>
            <person name="Jong-Raadsen S.A."/>
            <person name="Dufour S."/>
            <person name="Weltzien F.-A."/>
            <person name="Palstra A.P."/>
            <person name="Pelster B."/>
            <person name="Spaink H.P."/>
            <person name="Van Den Thillart G.E."/>
            <person name="Jansen H."/>
            <person name="Zahm M."/>
            <person name="Klopp C."/>
            <person name="Cedric C."/>
            <person name="Louis A."/>
            <person name="Berthelot C."/>
            <person name="Parey E."/>
            <person name="Roest Crollius H."/>
            <person name="Montfort J."/>
            <person name="Robinson-Rechavi M."/>
            <person name="Bucao C."/>
            <person name="Bouchez O."/>
            <person name="Gislard M."/>
            <person name="Lluch J."/>
            <person name="Milhes M."/>
            <person name="Lampietro C."/>
            <person name="Lopez Roques C."/>
            <person name="Donnadieu C."/>
            <person name="Braasch I."/>
            <person name="Desvignes T."/>
            <person name="Postlethwait J."/>
            <person name="Bobe J."/>
            <person name="Guiguen Y."/>
            <person name="Dirks R."/>
        </authorList>
    </citation>
    <scope>NUCLEOTIDE SEQUENCE</scope>
    <source>
        <strain evidence="10">Tag_6206</strain>
        <tissue evidence="10">Liver</tissue>
    </source>
</reference>
<feature type="compositionally biased region" description="Polar residues" evidence="7">
    <location>
        <begin position="141"/>
        <end position="156"/>
    </location>
</feature>
<dbReference type="CDD" id="cd12685">
    <property type="entry name" value="RRM_RBM20"/>
    <property type="match status" value="1"/>
</dbReference>
<feature type="compositionally biased region" description="Basic and acidic residues" evidence="7">
    <location>
        <begin position="566"/>
        <end position="583"/>
    </location>
</feature>
<evidence type="ECO:0000256" key="6">
    <source>
        <dbReference type="PROSITE-ProRule" id="PRU00176"/>
    </source>
</evidence>
<dbReference type="EMBL" id="JAFIRN010000018">
    <property type="protein sequence ID" value="KAG5830901.1"/>
    <property type="molecule type" value="Genomic_DNA"/>
</dbReference>
<dbReference type="SMART" id="SM00360">
    <property type="entry name" value="RRM"/>
    <property type="match status" value="1"/>
</dbReference>
<dbReference type="InterPro" id="IPR034790">
    <property type="entry name" value="RBM20_RRM"/>
</dbReference>
<feature type="region of interest" description="Disordered" evidence="7">
    <location>
        <begin position="928"/>
        <end position="960"/>
    </location>
</feature>
<evidence type="ECO:0000256" key="2">
    <source>
        <dbReference type="ARBA" id="ARBA00022723"/>
    </source>
</evidence>
<dbReference type="GO" id="GO:0008270">
    <property type="term" value="F:zinc ion binding"/>
    <property type="evidence" value="ECO:0007669"/>
    <property type="project" value="UniProtKB-KW"/>
</dbReference>
<feature type="domain" description="Matrin-type" evidence="9">
    <location>
        <begin position="988"/>
        <end position="1019"/>
    </location>
</feature>
<feature type="compositionally biased region" description="Basic and acidic residues" evidence="7">
    <location>
        <begin position="834"/>
        <end position="854"/>
    </location>
</feature>
<proteinExistence type="predicted"/>
<feature type="compositionally biased region" description="Basic and acidic residues" evidence="7">
    <location>
        <begin position="739"/>
        <end position="762"/>
    </location>
</feature>
<dbReference type="GO" id="GO:0005634">
    <property type="term" value="C:nucleus"/>
    <property type="evidence" value="ECO:0007669"/>
    <property type="project" value="UniProtKB-SubCell"/>
</dbReference>
<organism evidence="10 11">
    <name type="scientific">Anguilla anguilla</name>
    <name type="common">European freshwater eel</name>
    <name type="synonym">Muraena anguilla</name>
    <dbReference type="NCBI Taxonomy" id="7936"/>
    <lineage>
        <taxon>Eukaryota</taxon>
        <taxon>Metazoa</taxon>
        <taxon>Chordata</taxon>
        <taxon>Craniata</taxon>
        <taxon>Vertebrata</taxon>
        <taxon>Euteleostomi</taxon>
        <taxon>Actinopterygii</taxon>
        <taxon>Neopterygii</taxon>
        <taxon>Teleostei</taxon>
        <taxon>Anguilliformes</taxon>
        <taxon>Anguillidae</taxon>
        <taxon>Anguilla</taxon>
    </lineage>
</organism>
<feature type="region of interest" description="Disordered" evidence="7">
    <location>
        <begin position="510"/>
        <end position="776"/>
    </location>
</feature>
<keyword evidence="5" id="KW-0539">Nucleus</keyword>
<dbReference type="InterPro" id="IPR000690">
    <property type="entry name" value="Matrin/U1-C_Znf_C2H2"/>
</dbReference>
<feature type="compositionally biased region" description="Basic and acidic residues" evidence="7">
    <location>
        <begin position="928"/>
        <end position="944"/>
    </location>
</feature>
<feature type="compositionally biased region" description="Low complexity" evidence="7">
    <location>
        <begin position="534"/>
        <end position="547"/>
    </location>
</feature>
<feature type="region of interest" description="Disordered" evidence="7">
    <location>
        <begin position="820"/>
        <end position="912"/>
    </location>
</feature>
<evidence type="ECO:0000256" key="1">
    <source>
        <dbReference type="ARBA" id="ARBA00004123"/>
    </source>
</evidence>
<feature type="domain" description="RRM" evidence="8">
    <location>
        <begin position="409"/>
        <end position="484"/>
    </location>
</feature>
<dbReference type="PROSITE" id="PS50171">
    <property type="entry name" value="ZF_MATRIN"/>
    <property type="match status" value="1"/>
</dbReference>
<evidence type="ECO:0000256" key="7">
    <source>
        <dbReference type="SAM" id="MobiDB-lite"/>
    </source>
</evidence>
<dbReference type="InterPro" id="IPR012677">
    <property type="entry name" value="Nucleotide-bd_a/b_plait_sf"/>
</dbReference>
<keyword evidence="6" id="KW-0694">RNA-binding</keyword>
<protein>
    <recommendedName>
        <fullName evidence="12">Matrin-type domain-containing protein</fullName>
    </recommendedName>
</protein>
<dbReference type="InterPro" id="IPR035979">
    <property type="entry name" value="RBD_domain_sf"/>
</dbReference>
<keyword evidence="11" id="KW-1185">Reference proteome</keyword>
<name>A0A9D3LIV3_ANGAN</name>
<dbReference type="InterPro" id="IPR000504">
    <property type="entry name" value="RRM_dom"/>
</dbReference>
<dbReference type="Gene3D" id="3.30.70.330">
    <property type="match status" value="1"/>
</dbReference>
<comment type="subcellular location">
    <subcellularLocation>
        <location evidence="1">Nucleus</location>
    </subcellularLocation>
</comment>
<dbReference type="PANTHER" id="PTHR15592">
    <property type="entry name" value="MATRIN 3/NUCLEAR PROTEIN 220-RELATED"/>
    <property type="match status" value="1"/>
</dbReference>
<dbReference type="Proteomes" id="UP001044222">
    <property type="component" value="Chromosome 18"/>
</dbReference>
<accession>A0A9D3LIV3</accession>